<evidence type="ECO:0000259" key="1">
    <source>
        <dbReference type="Pfam" id="PF12708"/>
    </source>
</evidence>
<organism evidence="2 3">
    <name type="scientific">Bacillus cereus</name>
    <dbReference type="NCBI Taxonomy" id="1396"/>
    <lineage>
        <taxon>Bacteria</taxon>
        <taxon>Bacillati</taxon>
        <taxon>Bacillota</taxon>
        <taxon>Bacilli</taxon>
        <taxon>Bacillales</taxon>
        <taxon>Bacillaceae</taxon>
        <taxon>Bacillus</taxon>
        <taxon>Bacillus cereus group</taxon>
    </lineage>
</organism>
<dbReference type="InterPro" id="IPR011050">
    <property type="entry name" value="Pectin_lyase_fold/virulence"/>
</dbReference>
<dbReference type="SMART" id="SM00710">
    <property type="entry name" value="PbH1"/>
    <property type="match status" value="9"/>
</dbReference>
<dbReference type="RefSeq" id="WP_098771025.1">
    <property type="nucleotide sequence ID" value="NZ_CP120958.1"/>
</dbReference>
<name>A0A9X7CCI9_BACCE</name>
<sequence length="415" mass="45168">MRYRFIIPIILIILALLSLNSKHFKTYNVQKYDIIGDGNTDNTQAIQTLFDTINTDNATVQFPKGTYIISAPIVITRPVTIIGENATLKLSPQFKSNKMGQGFFYANSIDNITINNLNFDGNKSNLLKDPVNNFVTWFENTSHVTIENCSVTNLNGGGENLNTAFGFIGNSHYGKALGNTVTNSGGGAVFFQGKHSEAKNNTSTKLDDVALVANSTGAQNIIFKNNTVSNTKSGGIGIENGPSEITITDNTINNFTDGYGIGVLHFKDLSSPPPKKITIKNNKINANLGNNPCNAIAIERGENILIEKNSIQNVNNSSPHNNSIWISNMVKTTKISSNTLSKTTAHAMLIQSTESIVLSKNHINTEDVGVFITLDHIKTNKTLTISNNIITAKKAIYNESNNNAIQLINNTITEI</sequence>
<dbReference type="SUPFAM" id="SSF51126">
    <property type="entry name" value="Pectin lyase-like"/>
    <property type="match status" value="1"/>
</dbReference>
<dbReference type="InterPro" id="IPR024535">
    <property type="entry name" value="RHGA/B-epi-like_pectate_lyase"/>
</dbReference>
<accession>A0A9X7CCI9</accession>
<dbReference type="InterPro" id="IPR012334">
    <property type="entry name" value="Pectin_lyas_fold"/>
</dbReference>
<dbReference type="Pfam" id="PF12708">
    <property type="entry name" value="Pect-lyase_RHGA_epim"/>
    <property type="match status" value="1"/>
</dbReference>
<comment type="caution">
    <text evidence="2">The sequence shown here is derived from an EMBL/GenBank/DDBJ whole genome shotgun (WGS) entry which is preliminary data.</text>
</comment>
<reference evidence="2 3" key="1">
    <citation type="submission" date="2017-09" db="EMBL/GenBank/DDBJ databases">
        <title>Large-scale bioinformatics analysis of Bacillus genomes uncovers conserved roles of natural products in bacterial physiology.</title>
        <authorList>
            <consortium name="Agbiome Team Llc"/>
            <person name="Bleich R.M."/>
            <person name="Grubbs K.J."/>
            <person name="Santa Maria K.C."/>
            <person name="Allen S.E."/>
            <person name="Farag S."/>
            <person name="Shank E.A."/>
            <person name="Bowers A."/>
        </authorList>
    </citation>
    <scope>NUCLEOTIDE SEQUENCE [LARGE SCALE GENOMIC DNA]</scope>
    <source>
        <strain evidence="2 3">AFS049141</strain>
    </source>
</reference>
<dbReference type="AlphaFoldDB" id="A0A9X7CCI9"/>
<evidence type="ECO:0000313" key="2">
    <source>
        <dbReference type="EMBL" id="PGO77889.1"/>
    </source>
</evidence>
<gene>
    <name evidence="2" type="ORF">CN980_10840</name>
</gene>
<feature type="domain" description="Rhamnogalacturonase A/B/Epimerase-like pectate lyase" evidence="1">
    <location>
        <begin position="28"/>
        <end position="205"/>
    </location>
</feature>
<evidence type="ECO:0000313" key="3">
    <source>
        <dbReference type="Proteomes" id="UP000223834"/>
    </source>
</evidence>
<proteinExistence type="predicted"/>
<protein>
    <recommendedName>
        <fullName evidence="1">Rhamnogalacturonase A/B/Epimerase-like pectate lyase domain-containing protein</fullName>
    </recommendedName>
</protein>
<dbReference type="InterPro" id="IPR006626">
    <property type="entry name" value="PbH1"/>
</dbReference>
<dbReference type="Proteomes" id="UP000223834">
    <property type="component" value="Unassembled WGS sequence"/>
</dbReference>
<dbReference type="EMBL" id="NUIQ01000085">
    <property type="protein sequence ID" value="PGO77889.1"/>
    <property type="molecule type" value="Genomic_DNA"/>
</dbReference>
<dbReference type="Gene3D" id="2.160.20.10">
    <property type="entry name" value="Single-stranded right-handed beta-helix, Pectin lyase-like"/>
    <property type="match status" value="1"/>
</dbReference>